<protein>
    <submittedName>
        <fullName evidence="1">Uncharacterized protein</fullName>
    </submittedName>
</protein>
<organism evidence="1">
    <name type="scientific">Arundo donax</name>
    <name type="common">Giant reed</name>
    <name type="synonym">Donax arundinaceus</name>
    <dbReference type="NCBI Taxonomy" id="35708"/>
    <lineage>
        <taxon>Eukaryota</taxon>
        <taxon>Viridiplantae</taxon>
        <taxon>Streptophyta</taxon>
        <taxon>Embryophyta</taxon>
        <taxon>Tracheophyta</taxon>
        <taxon>Spermatophyta</taxon>
        <taxon>Magnoliopsida</taxon>
        <taxon>Liliopsida</taxon>
        <taxon>Poales</taxon>
        <taxon>Poaceae</taxon>
        <taxon>PACMAD clade</taxon>
        <taxon>Arundinoideae</taxon>
        <taxon>Arundineae</taxon>
        <taxon>Arundo</taxon>
    </lineage>
</organism>
<proteinExistence type="predicted"/>
<accession>A0A0A9HNQ8</accession>
<dbReference type="AlphaFoldDB" id="A0A0A9HNQ8"/>
<sequence length="51" mass="5930">MLWGKNQHETARLYSVSGEKDKFYVGVLMLKCLEPTPPFRLVTYISQIVQN</sequence>
<reference evidence="1" key="1">
    <citation type="submission" date="2014-09" db="EMBL/GenBank/DDBJ databases">
        <authorList>
            <person name="Magalhaes I.L.F."/>
            <person name="Oliveira U."/>
            <person name="Santos F.R."/>
            <person name="Vidigal T.H.D.A."/>
            <person name="Brescovit A.D."/>
            <person name="Santos A.J."/>
        </authorList>
    </citation>
    <scope>NUCLEOTIDE SEQUENCE</scope>
    <source>
        <tissue evidence="1">Shoot tissue taken approximately 20 cm above the soil surface</tissue>
    </source>
</reference>
<dbReference type="EMBL" id="GBRH01160422">
    <property type="protein sequence ID" value="JAE37474.1"/>
    <property type="molecule type" value="Transcribed_RNA"/>
</dbReference>
<name>A0A0A9HNQ8_ARUDO</name>
<reference evidence="1" key="2">
    <citation type="journal article" date="2015" name="Data Brief">
        <title>Shoot transcriptome of the giant reed, Arundo donax.</title>
        <authorList>
            <person name="Barrero R.A."/>
            <person name="Guerrero F.D."/>
            <person name="Moolhuijzen P."/>
            <person name="Goolsby J.A."/>
            <person name="Tidwell J."/>
            <person name="Bellgard S.E."/>
            <person name="Bellgard M.I."/>
        </authorList>
    </citation>
    <scope>NUCLEOTIDE SEQUENCE</scope>
    <source>
        <tissue evidence="1">Shoot tissue taken approximately 20 cm above the soil surface</tissue>
    </source>
</reference>
<evidence type="ECO:0000313" key="1">
    <source>
        <dbReference type="EMBL" id="JAE37474.1"/>
    </source>
</evidence>